<protein>
    <submittedName>
        <fullName evidence="2">Uncharacterized protein</fullName>
    </submittedName>
</protein>
<feature type="signal peptide" evidence="1">
    <location>
        <begin position="1"/>
        <end position="18"/>
    </location>
</feature>
<keyword evidence="1" id="KW-0732">Signal</keyword>
<evidence type="ECO:0000313" key="3">
    <source>
        <dbReference type="Proteomes" id="UP001391051"/>
    </source>
</evidence>
<keyword evidence="3" id="KW-1185">Reference proteome</keyword>
<name>A0ABR1PXB9_9PEZI</name>
<gene>
    <name evidence="2" type="ORF">PG986_013945</name>
</gene>
<dbReference type="GeneID" id="92083229"/>
<sequence length="301" mass="31791">MQPTQLLYLSILLAGAEAAVARPGSADLALRHDETTTATTVSAAPGWWWQALAQGAQWPVAAWGVCHQLGFQRCSGSAAVGAAAGLRVMVNEINSGQDSPRNGAEAAELPTKTGNSKMIEARRLRARVAGDLASSGIAFESVSDVRSLRNARRDTAGDTAAAAGYTFDIRGLAEEKGGPAADYSFTAFGDGTGHVHVVPRRNKTAAPGTLGKRGGSPGFKISYRVRERGNPDIFPSPHAVDIATRGIADDWARRADEGKDQFGDYIAAIGMGSSGTTVQFRIIPEKNKFGENYEDVNKCNT</sequence>
<dbReference type="EMBL" id="JAQQWE010000009">
    <property type="protein sequence ID" value="KAK7941558.1"/>
    <property type="molecule type" value="Genomic_DNA"/>
</dbReference>
<proteinExistence type="predicted"/>
<evidence type="ECO:0000313" key="2">
    <source>
        <dbReference type="EMBL" id="KAK7941558.1"/>
    </source>
</evidence>
<reference evidence="2 3" key="1">
    <citation type="submission" date="2023-01" db="EMBL/GenBank/DDBJ databases">
        <title>Analysis of 21 Apiospora genomes using comparative genomics revels a genus with tremendous synthesis potential of carbohydrate active enzymes and secondary metabolites.</title>
        <authorList>
            <person name="Sorensen T."/>
        </authorList>
    </citation>
    <scope>NUCLEOTIDE SEQUENCE [LARGE SCALE GENOMIC DNA]</scope>
    <source>
        <strain evidence="2 3">CBS 24483</strain>
    </source>
</reference>
<comment type="caution">
    <text evidence="2">The sequence shown here is derived from an EMBL/GenBank/DDBJ whole genome shotgun (WGS) entry which is preliminary data.</text>
</comment>
<dbReference type="RefSeq" id="XP_066694310.1">
    <property type="nucleotide sequence ID" value="XM_066850167.1"/>
</dbReference>
<evidence type="ECO:0000256" key="1">
    <source>
        <dbReference type="SAM" id="SignalP"/>
    </source>
</evidence>
<feature type="chain" id="PRO_5047207245" evidence="1">
    <location>
        <begin position="19"/>
        <end position="301"/>
    </location>
</feature>
<accession>A0ABR1PXB9</accession>
<organism evidence="2 3">
    <name type="scientific">Apiospora aurea</name>
    <dbReference type="NCBI Taxonomy" id="335848"/>
    <lineage>
        <taxon>Eukaryota</taxon>
        <taxon>Fungi</taxon>
        <taxon>Dikarya</taxon>
        <taxon>Ascomycota</taxon>
        <taxon>Pezizomycotina</taxon>
        <taxon>Sordariomycetes</taxon>
        <taxon>Xylariomycetidae</taxon>
        <taxon>Amphisphaeriales</taxon>
        <taxon>Apiosporaceae</taxon>
        <taxon>Apiospora</taxon>
    </lineage>
</organism>
<dbReference type="Proteomes" id="UP001391051">
    <property type="component" value="Unassembled WGS sequence"/>
</dbReference>